<accession>A0A212DBY3</accession>
<dbReference type="OrthoDB" id="249932at2759"/>
<proteinExistence type="predicted"/>
<sequence>MDDAVEVGTVAQEAPQRAHSQRAKKWDSAAIQYFQNILKDNFYYYFCVPDKTLKCNVDSLKGSPGKESEKKQQRISLKDVNKVLFLNVH</sequence>
<gene>
    <name evidence="2" type="ORF">Celaphus_00004331</name>
</gene>
<comment type="caution">
    <text evidence="2">The sequence shown here is derived from an EMBL/GenBank/DDBJ whole genome shotgun (WGS) entry which is preliminary data.</text>
</comment>
<name>A0A212DBY3_CEREH</name>
<reference evidence="2 3" key="1">
    <citation type="journal article" date="2018" name="Mol. Genet. Genomics">
        <title>The red deer Cervus elaphus genome CerEla1.0: sequencing, annotating, genes, and chromosomes.</title>
        <authorList>
            <person name="Bana N.A."/>
            <person name="Nyiri A."/>
            <person name="Nagy J."/>
            <person name="Frank K."/>
            <person name="Nagy T."/>
            <person name="Steger V."/>
            <person name="Schiller M."/>
            <person name="Lakatos P."/>
            <person name="Sugar L."/>
            <person name="Horn P."/>
            <person name="Barta E."/>
            <person name="Orosz L."/>
        </authorList>
    </citation>
    <scope>NUCLEOTIDE SEQUENCE [LARGE SCALE GENOMIC DNA]</scope>
    <source>
        <strain evidence="2">Hungarian</strain>
    </source>
</reference>
<evidence type="ECO:0000313" key="2">
    <source>
        <dbReference type="EMBL" id="OWK15757.1"/>
    </source>
</evidence>
<dbReference type="AlphaFoldDB" id="A0A212DBY3"/>
<dbReference type="Proteomes" id="UP000242450">
    <property type="component" value="Chromosome 4"/>
</dbReference>
<dbReference type="EMBL" id="MKHE01000004">
    <property type="protein sequence ID" value="OWK15757.1"/>
    <property type="molecule type" value="Genomic_DNA"/>
</dbReference>
<evidence type="ECO:0000313" key="3">
    <source>
        <dbReference type="Proteomes" id="UP000242450"/>
    </source>
</evidence>
<feature type="region of interest" description="Disordered" evidence="1">
    <location>
        <begin position="1"/>
        <end position="21"/>
    </location>
</feature>
<organism evidence="2 3">
    <name type="scientific">Cervus elaphus hippelaphus</name>
    <name type="common">European red deer</name>
    <dbReference type="NCBI Taxonomy" id="46360"/>
    <lineage>
        <taxon>Eukaryota</taxon>
        <taxon>Metazoa</taxon>
        <taxon>Chordata</taxon>
        <taxon>Craniata</taxon>
        <taxon>Vertebrata</taxon>
        <taxon>Euteleostomi</taxon>
        <taxon>Mammalia</taxon>
        <taxon>Eutheria</taxon>
        <taxon>Laurasiatheria</taxon>
        <taxon>Artiodactyla</taxon>
        <taxon>Ruminantia</taxon>
        <taxon>Pecora</taxon>
        <taxon>Cervidae</taxon>
        <taxon>Cervinae</taxon>
        <taxon>Cervus</taxon>
    </lineage>
</organism>
<keyword evidence="3" id="KW-1185">Reference proteome</keyword>
<protein>
    <submittedName>
        <fullName evidence="2">Uncharacterized protein</fullName>
    </submittedName>
</protein>
<evidence type="ECO:0000256" key="1">
    <source>
        <dbReference type="SAM" id="MobiDB-lite"/>
    </source>
</evidence>